<feature type="region of interest" description="Disordered" evidence="1">
    <location>
        <begin position="33"/>
        <end position="102"/>
    </location>
</feature>
<evidence type="ECO:0000313" key="3">
    <source>
        <dbReference type="EMBL" id="KAJ1527553.1"/>
    </source>
</evidence>
<dbReference type="Proteomes" id="UP001075354">
    <property type="component" value="Chromosome 5"/>
</dbReference>
<keyword evidence="2" id="KW-0812">Transmembrane</keyword>
<feature type="compositionally biased region" description="Low complexity" evidence="1">
    <location>
        <begin position="69"/>
        <end position="85"/>
    </location>
</feature>
<evidence type="ECO:0000256" key="2">
    <source>
        <dbReference type="SAM" id="Phobius"/>
    </source>
</evidence>
<evidence type="ECO:0000256" key="1">
    <source>
        <dbReference type="SAM" id="MobiDB-lite"/>
    </source>
</evidence>
<name>A0AAV7XN03_9NEOP</name>
<keyword evidence="2" id="KW-1133">Transmembrane helix</keyword>
<evidence type="ECO:0000313" key="4">
    <source>
        <dbReference type="Proteomes" id="UP001075354"/>
    </source>
</evidence>
<protein>
    <submittedName>
        <fullName evidence="3">Uncharacterized protein</fullName>
    </submittedName>
</protein>
<dbReference type="EMBL" id="JAPTSV010000005">
    <property type="protein sequence ID" value="KAJ1527553.1"/>
    <property type="molecule type" value="Genomic_DNA"/>
</dbReference>
<feature type="compositionally biased region" description="Basic and acidic residues" evidence="1">
    <location>
        <begin position="172"/>
        <end position="181"/>
    </location>
</feature>
<keyword evidence="4" id="KW-1185">Reference proteome</keyword>
<gene>
    <name evidence="3" type="ORF">ONE63_007519</name>
</gene>
<feature type="region of interest" description="Disordered" evidence="1">
    <location>
        <begin position="156"/>
        <end position="181"/>
    </location>
</feature>
<organism evidence="3 4">
    <name type="scientific">Megalurothrips usitatus</name>
    <name type="common">bean blossom thrips</name>
    <dbReference type="NCBI Taxonomy" id="439358"/>
    <lineage>
        <taxon>Eukaryota</taxon>
        <taxon>Metazoa</taxon>
        <taxon>Ecdysozoa</taxon>
        <taxon>Arthropoda</taxon>
        <taxon>Hexapoda</taxon>
        <taxon>Insecta</taxon>
        <taxon>Pterygota</taxon>
        <taxon>Neoptera</taxon>
        <taxon>Paraneoptera</taxon>
        <taxon>Thysanoptera</taxon>
        <taxon>Terebrantia</taxon>
        <taxon>Thripoidea</taxon>
        <taxon>Thripidae</taxon>
        <taxon>Megalurothrips</taxon>
    </lineage>
</organism>
<comment type="caution">
    <text evidence="3">The sequence shown here is derived from an EMBL/GenBank/DDBJ whole genome shotgun (WGS) entry which is preliminary data.</text>
</comment>
<keyword evidence="2" id="KW-0472">Membrane</keyword>
<feature type="transmembrane region" description="Helical" evidence="2">
    <location>
        <begin position="113"/>
        <end position="137"/>
    </location>
</feature>
<sequence length="181" mass="20006">MSRSPCRSQSETSFDFRSAAFSSWDHLQLLYQPGPQALGEVPPPGPRPHRKKRRRRKQQAGGQAGGGKRAPAAKRTAAKGPAGKRAPLRGPLPPDVRLQQHVDPDDLPKRARLTIAVTACFLLALSMLLVGMTLRMAPIIDDMVRKQNEEHEIRLNRAHLLPPNSTMPGPRQDYHSHGRGS</sequence>
<reference evidence="3" key="1">
    <citation type="submission" date="2022-12" db="EMBL/GenBank/DDBJ databases">
        <title>Chromosome-level genome assembly of the bean flower thrips Megalurothrips usitatus.</title>
        <authorList>
            <person name="Ma L."/>
            <person name="Liu Q."/>
            <person name="Li H."/>
            <person name="Cai W."/>
        </authorList>
    </citation>
    <scope>NUCLEOTIDE SEQUENCE</scope>
    <source>
        <strain evidence="3">Cailab_2022a</strain>
    </source>
</reference>
<dbReference type="AlphaFoldDB" id="A0AAV7XN03"/>
<accession>A0AAV7XN03</accession>
<proteinExistence type="predicted"/>
<feature type="compositionally biased region" description="Basic residues" evidence="1">
    <location>
        <begin position="47"/>
        <end position="58"/>
    </location>
</feature>